<proteinExistence type="inferred from homology"/>
<dbReference type="PANTHER" id="PTHR31727:SF6">
    <property type="entry name" value="OLEOYL-ACYL CARRIER PROTEIN THIOESTERASE 1, CHLOROPLASTIC"/>
    <property type="match status" value="1"/>
</dbReference>
<gene>
    <name evidence="10" type="ordered locus">Apre_0268</name>
</gene>
<evidence type="ECO:0000259" key="9">
    <source>
        <dbReference type="Pfam" id="PF20791"/>
    </source>
</evidence>
<dbReference type="Gene3D" id="3.10.129.10">
    <property type="entry name" value="Hotdog Thioesterase"/>
    <property type="match status" value="1"/>
</dbReference>
<feature type="domain" description="Acyl-ACP thioesterase-like C-terminal" evidence="9">
    <location>
        <begin position="144"/>
        <end position="215"/>
    </location>
</feature>
<evidence type="ECO:0000256" key="7">
    <source>
        <dbReference type="ARBA" id="ARBA00023160"/>
    </source>
</evidence>
<accession>C7RFQ8</accession>
<dbReference type="EMBL" id="CP001708">
    <property type="protein sequence ID" value="ACV28319.1"/>
    <property type="molecule type" value="Genomic_DNA"/>
</dbReference>
<dbReference type="Pfam" id="PF20791">
    <property type="entry name" value="Acyl-ACP_TE_C"/>
    <property type="match status" value="1"/>
</dbReference>
<comment type="similarity">
    <text evidence="1">Belongs to the acyl-ACP thioesterase family.</text>
</comment>
<name>C7RFQ8_ANAPD</name>
<keyword evidence="5" id="KW-0809">Transit peptide</keyword>
<dbReference type="Pfam" id="PF01643">
    <property type="entry name" value="Acyl-ACP_TE"/>
    <property type="match status" value="1"/>
</dbReference>
<keyword evidence="4" id="KW-0276">Fatty acid metabolism</keyword>
<dbReference type="SMR" id="C7RFQ8"/>
<evidence type="ECO:0000313" key="11">
    <source>
        <dbReference type="Proteomes" id="UP000002294"/>
    </source>
</evidence>
<dbReference type="GO" id="GO:0016297">
    <property type="term" value="F:fatty acyl-[ACP] hydrolase activity"/>
    <property type="evidence" value="ECO:0007669"/>
    <property type="project" value="InterPro"/>
</dbReference>
<keyword evidence="11" id="KW-1185">Reference proteome</keyword>
<evidence type="ECO:0000256" key="6">
    <source>
        <dbReference type="ARBA" id="ARBA00023098"/>
    </source>
</evidence>
<dbReference type="InterPro" id="IPR045023">
    <property type="entry name" value="FATA/B"/>
</dbReference>
<evidence type="ECO:0000256" key="5">
    <source>
        <dbReference type="ARBA" id="ARBA00022946"/>
    </source>
</evidence>
<dbReference type="SUPFAM" id="SSF54637">
    <property type="entry name" value="Thioesterase/thiol ester dehydrase-isomerase"/>
    <property type="match status" value="2"/>
</dbReference>
<sequence length="231" mass="27398">MKYKKKYTIGHMFCDRYGYLTMRNLAALMFDVSFEQASFLEKNIDMEKFRWIAYSWEIDIRRNVKLDDEIEITTIPTHMNRFYAYRDFIVEKNGQTIIVAKAVFLLMDIERLRPVKILDDLVKAYGREEEVFTARDVKLEKDLDFIKDIQIRKADIDTNFHVNNAVYFDYIEELSDIFAKDIGYIKLVYRNEIRNKESVRALGKKSGDEFSFALEDGSSKTYAYGKIRLDV</sequence>
<evidence type="ECO:0000256" key="2">
    <source>
        <dbReference type="ARBA" id="ARBA00022516"/>
    </source>
</evidence>
<evidence type="ECO:0000256" key="3">
    <source>
        <dbReference type="ARBA" id="ARBA00022801"/>
    </source>
</evidence>
<dbReference type="HOGENOM" id="CLU_045466_2_1_9"/>
<dbReference type="KEGG" id="apr:Apre_0268"/>
<organism evidence="10 11">
    <name type="scientific">Anaerococcus prevotii (strain ATCC 9321 / DSM 20548 / JCM 6508 / NCTC 11806 / PC1)</name>
    <name type="common">Peptostreptococcus prevotii</name>
    <name type="synonym">Peptococcus prevotii</name>
    <dbReference type="NCBI Taxonomy" id="525919"/>
    <lineage>
        <taxon>Bacteria</taxon>
        <taxon>Bacillati</taxon>
        <taxon>Bacillota</taxon>
        <taxon>Tissierellia</taxon>
        <taxon>Tissierellales</taxon>
        <taxon>Peptoniphilaceae</taxon>
        <taxon>Anaerococcus</taxon>
    </lineage>
</organism>
<keyword evidence="6" id="KW-0443">Lipid metabolism</keyword>
<reference evidence="10 11" key="1">
    <citation type="journal article" date="2009" name="Stand. Genomic Sci.">
        <title>Complete genome sequence of Anaerococcus prevotii type strain (PC1).</title>
        <authorList>
            <person name="Labutti K."/>
            <person name="Pukall R."/>
            <person name="Steenblock K."/>
            <person name="Glavina Del Rio T."/>
            <person name="Tice H."/>
            <person name="Copeland A."/>
            <person name="Cheng J.F."/>
            <person name="Lucas S."/>
            <person name="Chen F."/>
            <person name="Nolan M."/>
            <person name="Bruce D."/>
            <person name="Goodwin L."/>
            <person name="Pitluck S."/>
            <person name="Ivanova N."/>
            <person name="Mavromatis K."/>
            <person name="Ovchinnikova G."/>
            <person name="Pati A."/>
            <person name="Chen A."/>
            <person name="Palaniappan K."/>
            <person name="Land M."/>
            <person name="Hauser L."/>
            <person name="Chang Y.J."/>
            <person name="Jeffries C.D."/>
            <person name="Chain P."/>
            <person name="Saunders E."/>
            <person name="Brettin T."/>
            <person name="Detter J.C."/>
            <person name="Han C."/>
            <person name="Goker M."/>
            <person name="Bristow J."/>
            <person name="Eisen J.A."/>
            <person name="Markowitz V."/>
            <person name="Hugenholtz P."/>
            <person name="Kyrpides N.C."/>
            <person name="Klenk H.P."/>
            <person name="Lapidus A."/>
        </authorList>
    </citation>
    <scope>NUCLEOTIDE SEQUENCE [LARGE SCALE GENOMIC DNA]</scope>
    <source>
        <strain evidence="11">ATCC 9321 / DSM 20548 / JCM 6508 / NCTC 11806 / PC1</strain>
    </source>
</reference>
<dbReference type="RefSeq" id="WP_015777232.1">
    <property type="nucleotide sequence ID" value="NC_013171.1"/>
</dbReference>
<dbReference type="InterPro" id="IPR049427">
    <property type="entry name" value="Acyl-ACP_TE_C"/>
</dbReference>
<keyword evidence="2" id="KW-0444">Lipid biosynthesis</keyword>
<dbReference type="STRING" id="525919.Apre_0268"/>
<dbReference type="Proteomes" id="UP000002294">
    <property type="component" value="Chromosome"/>
</dbReference>
<protein>
    <submittedName>
        <fullName evidence="10">Acyl-ACP thioesterase</fullName>
    </submittedName>
</protein>
<dbReference type="OrthoDB" id="9801517at2"/>
<dbReference type="InterPro" id="IPR029069">
    <property type="entry name" value="HotDog_dom_sf"/>
</dbReference>
<dbReference type="GO" id="GO:0000036">
    <property type="term" value="F:acyl carrier activity"/>
    <property type="evidence" value="ECO:0007669"/>
    <property type="project" value="TreeGrafter"/>
</dbReference>
<evidence type="ECO:0000256" key="1">
    <source>
        <dbReference type="ARBA" id="ARBA00006500"/>
    </source>
</evidence>
<evidence type="ECO:0000259" key="8">
    <source>
        <dbReference type="Pfam" id="PF01643"/>
    </source>
</evidence>
<evidence type="ECO:0000313" key="10">
    <source>
        <dbReference type="EMBL" id="ACV28319.1"/>
    </source>
</evidence>
<evidence type="ECO:0000256" key="4">
    <source>
        <dbReference type="ARBA" id="ARBA00022832"/>
    </source>
</evidence>
<feature type="domain" description="Acyl-ACP thioesterase N-terminal hotdog" evidence="8">
    <location>
        <begin position="2"/>
        <end position="125"/>
    </location>
</feature>
<dbReference type="InterPro" id="IPR002864">
    <property type="entry name" value="Acyl-ACP_thioesterase_NHD"/>
</dbReference>
<dbReference type="PANTHER" id="PTHR31727">
    <property type="entry name" value="OLEOYL-ACYL CARRIER PROTEIN THIOESTERASE 1, CHLOROPLASTIC"/>
    <property type="match status" value="1"/>
</dbReference>
<keyword evidence="3" id="KW-0378">Hydrolase</keyword>
<dbReference type="eggNOG" id="COG3884">
    <property type="taxonomic scope" value="Bacteria"/>
</dbReference>
<keyword evidence="7" id="KW-0275">Fatty acid biosynthesis</keyword>
<dbReference type="AlphaFoldDB" id="C7RFQ8"/>